<feature type="transmembrane region" description="Helical" evidence="8">
    <location>
        <begin position="268"/>
        <end position="289"/>
    </location>
</feature>
<evidence type="ECO:0000256" key="4">
    <source>
        <dbReference type="ARBA" id="ARBA00022544"/>
    </source>
</evidence>
<evidence type="ECO:0000256" key="6">
    <source>
        <dbReference type="ARBA" id="ARBA00022989"/>
    </source>
</evidence>
<comment type="subcellular location">
    <subcellularLocation>
        <location evidence="1">Membrane</location>
        <topology evidence="1">Multi-pass membrane protein</topology>
    </subcellularLocation>
</comment>
<dbReference type="GO" id="GO:0016020">
    <property type="term" value="C:membrane"/>
    <property type="evidence" value="ECO:0007669"/>
    <property type="project" value="UniProtKB-SubCell"/>
</dbReference>
<accession>A0A414J536</accession>
<dbReference type="InterPro" id="IPR004761">
    <property type="entry name" value="Spore_GerAB"/>
</dbReference>
<feature type="transmembrane region" description="Helical" evidence="8">
    <location>
        <begin position="72"/>
        <end position="97"/>
    </location>
</feature>
<dbReference type="PANTHER" id="PTHR34975">
    <property type="entry name" value="SPORE GERMINATION PROTEIN A2"/>
    <property type="match status" value="1"/>
</dbReference>
<evidence type="ECO:0000313" key="11">
    <source>
        <dbReference type="Proteomes" id="UP000283745"/>
    </source>
</evidence>
<dbReference type="GO" id="GO:0009847">
    <property type="term" value="P:spore germination"/>
    <property type="evidence" value="ECO:0007669"/>
    <property type="project" value="InterPro"/>
</dbReference>
<sequence length="557" mass="61891">MKYAENNRISHRQLYRQILLTFLAPFLLCLNGKGGLLGLSGAVGIILAVIFLLLYSFFYLRSTYGYADMIRSFGKAGAVIFGGFFLIYLVMAGAYLLNLIGRIIPVWLIFGISEKWLLLFAVLVCAYGMEKGMQKRGRMAEVTGGIFLGAILLLLVLCAGQGTAEYITELFREESFSIETSIRSAYRYLCFFSGISLLPFVMKDVEKRGSAGKTVIGGILTVSGIMICVLVLLPAVLGWRRVQSETWPVLSLLAGADLPGNVLARFDVLWMGFLLYGLLFTIGSVFYYGERILTSAHIGTGKFWLPVAVYAAAIIEIDGVTVADLFEIYLAKIFVPGLLLILIYLFLRSRQKQIKKVATLGCIFLALVLICSGCAGIEPEKRMYPLALGIDVSGDDFVISYGMPDLPEATGQGKEEENTDRSVLTLRGRDFDEIQQLYDRSQNRYLDIGHLEVIIMGNEMLESGRWEMFLNYLKAEPLAGEDIYLFRTGDPEAVLKWDSGGASIGDYLTGLLENRVPAQQKEGVTLRQVYHQWYQGGTLLSLPKITLVDGELEVFLE</sequence>
<dbReference type="PANTHER" id="PTHR34975:SF2">
    <property type="entry name" value="SPORE GERMINATION PROTEIN A2"/>
    <property type="match status" value="1"/>
</dbReference>
<dbReference type="Pfam" id="PF03845">
    <property type="entry name" value="Spore_permease"/>
    <property type="match status" value="1"/>
</dbReference>
<dbReference type="RefSeq" id="WP_015541586.1">
    <property type="nucleotide sequence ID" value="NZ_CABJFK010000007.1"/>
</dbReference>
<evidence type="ECO:0000256" key="7">
    <source>
        <dbReference type="ARBA" id="ARBA00023136"/>
    </source>
</evidence>
<keyword evidence="7 8" id="KW-0472">Membrane</keyword>
<dbReference type="Pfam" id="PF25198">
    <property type="entry name" value="Spore_GerAC_N"/>
    <property type="match status" value="1"/>
</dbReference>
<comment type="similarity">
    <text evidence="2">Belongs to the amino acid-polyamine-organocation (APC) superfamily. Spore germination protein (SGP) (TC 2.A.3.9) family.</text>
</comment>
<proteinExistence type="inferred from homology"/>
<gene>
    <name evidence="10" type="ORF">DW740_09965</name>
</gene>
<feature type="transmembrane region" description="Helical" evidence="8">
    <location>
        <begin position="184"/>
        <end position="202"/>
    </location>
</feature>
<keyword evidence="6 8" id="KW-1133">Transmembrane helix</keyword>
<feature type="domain" description="Spore germination protein N-terminal" evidence="9">
    <location>
        <begin position="378"/>
        <end position="546"/>
    </location>
</feature>
<keyword evidence="5 8" id="KW-0812">Transmembrane</keyword>
<evidence type="ECO:0000256" key="5">
    <source>
        <dbReference type="ARBA" id="ARBA00022692"/>
    </source>
</evidence>
<reference evidence="10 11" key="1">
    <citation type="submission" date="2018-08" db="EMBL/GenBank/DDBJ databases">
        <title>A genome reference for cultivated species of the human gut microbiota.</title>
        <authorList>
            <person name="Zou Y."/>
            <person name="Xue W."/>
            <person name="Luo G."/>
        </authorList>
    </citation>
    <scope>NUCLEOTIDE SEQUENCE [LARGE SCALE GENOMIC DNA]</scope>
    <source>
        <strain evidence="10 11">AM28-23</strain>
    </source>
</reference>
<evidence type="ECO:0000256" key="3">
    <source>
        <dbReference type="ARBA" id="ARBA00022448"/>
    </source>
</evidence>
<evidence type="ECO:0000256" key="2">
    <source>
        <dbReference type="ARBA" id="ARBA00007998"/>
    </source>
</evidence>
<name>A0A414J536_9FIRM</name>
<evidence type="ECO:0000313" key="10">
    <source>
        <dbReference type="EMBL" id="RHE39557.1"/>
    </source>
</evidence>
<feature type="transmembrane region" description="Helical" evidence="8">
    <location>
        <begin position="328"/>
        <end position="347"/>
    </location>
</feature>
<feature type="transmembrane region" description="Helical" evidence="8">
    <location>
        <begin position="301"/>
        <end position="322"/>
    </location>
</feature>
<keyword evidence="3" id="KW-0813">Transport</keyword>
<feature type="transmembrane region" description="Helical" evidence="8">
    <location>
        <begin position="214"/>
        <end position="237"/>
    </location>
</feature>
<protein>
    <submittedName>
        <fullName evidence="10">Spore gernimation protein</fullName>
    </submittedName>
</protein>
<comment type="caution">
    <text evidence="10">The sequence shown here is derived from an EMBL/GenBank/DDBJ whole genome shotgun (WGS) entry which is preliminary data.</text>
</comment>
<feature type="transmembrane region" description="Helical" evidence="8">
    <location>
        <begin position="359"/>
        <end position="378"/>
    </location>
</feature>
<dbReference type="Proteomes" id="UP000283745">
    <property type="component" value="Unassembled WGS sequence"/>
</dbReference>
<keyword evidence="4" id="KW-0309">Germination</keyword>
<organism evidence="10 11">
    <name type="scientific">Blautia obeum</name>
    <dbReference type="NCBI Taxonomy" id="40520"/>
    <lineage>
        <taxon>Bacteria</taxon>
        <taxon>Bacillati</taxon>
        <taxon>Bacillota</taxon>
        <taxon>Clostridia</taxon>
        <taxon>Lachnospirales</taxon>
        <taxon>Lachnospiraceae</taxon>
        <taxon>Blautia</taxon>
    </lineage>
</organism>
<feature type="transmembrane region" description="Helical" evidence="8">
    <location>
        <begin position="42"/>
        <end position="60"/>
    </location>
</feature>
<dbReference type="AlphaFoldDB" id="A0A414J536"/>
<feature type="transmembrane region" description="Helical" evidence="8">
    <location>
        <begin position="139"/>
        <end position="164"/>
    </location>
</feature>
<evidence type="ECO:0000256" key="8">
    <source>
        <dbReference type="SAM" id="Phobius"/>
    </source>
</evidence>
<evidence type="ECO:0000256" key="1">
    <source>
        <dbReference type="ARBA" id="ARBA00004141"/>
    </source>
</evidence>
<dbReference type="InterPro" id="IPR057336">
    <property type="entry name" value="GerAC_N"/>
</dbReference>
<feature type="transmembrane region" description="Helical" evidence="8">
    <location>
        <begin position="103"/>
        <end position="127"/>
    </location>
</feature>
<evidence type="ECO:0000259" key="9">
    <source>
        <dbReference type="Pfam" id="PF25198"/>
    </source>
</evidence>
<dbReference type="EMBL" id="QSKF01000007">
    <property type="protein sequence ID" value="RHE39557.1"/>
    <property type="molecule type" value="Genomic_DNA"/>
</dbReference>